<dbReference type="Proteomes" id="UP000002164">
    <property type="component" value="Chromosome"/>
</dbReference>
<dbReference type="AlphaFoldDB" id="B1HPC5"/>
<evidence type="ECO:0000313" key="1">
    <source>
        <dbReference type="EMBL" id="ACA40571.1"/>
    </source>
</evidence>
<evidence type="ECO:0000313" key="2">
    <source>
        <dbReference type="Proteomes" id="UP000002164"/>
    </source>
</evidence>
<dbReference type="HOGENOM" id="CLU_2770949_0_0_9"/>
<proteinExistence type="predicted"/>
<organism evidence="1 2">
    <name type="scientific">Lysinibacillus sphaericus (strain C3-41)</name>
    <dbReference type="NCBI Taxonomy" id="444177"/>
    <lineage>
        <taxon>Bacteria</taxon>
        <taxon>Bacillati</taxon>
        <taxon>Bacillota</taxon>
        <taxon>Bacilli</taxon>
        <taxon>Bacillales</taxon>
        <taxon>Bacillaceae</taxon>
        <taxon>Lysinibacillus</taxon>
    </lineage>
</organism>
<gene>
    <name evidence="1" type="ordered locus">Bsph_3056</name>
</gene>
<protein>
    <submittedName>
        <fullName evidence="1">Uncharacterized protein</fullName>
    </submittedName>
</protein>
<dbReference type="KEGG" id="lsp:Bsph_3056"/>
<name>B1HPC5_LYSSC</name>
<dbReference type="EnsemblBacteria" id="ACA40571">
    <property type="protein sequence ID" value="ACA40571"/>
    <property type="gene ID" value="Bsph_3056"/>
</dbReference>
<accession>B1HPC5</accession>
<dbReference type="EMBL" id="CP000817">
    <property type="protein sequence ID" value="ACA40571.1"/>
    <property type="molecule type" value="Genomic_DNA"/>
</dbReference>
<reference evidence="1 2" key="1">
    <citation type="journal article" date="2008" name="J. Bacteriol.">
        <title>Complete genome sequence of the mosquitocidal bacterium Bacillus sphaericus C3-41 and comparison with those of closely related Bacillus species.</title>
        <authorList>
            <person name="Hu X."/>
            <person name="Fan W."/>
            <person name="Han B."/>
            <person name="Liu H."/>
            <person name="Zheng D."/>
            <person name="Li Q."/>
            <person name="Dong W."/>
            <person name="Yan J."/>
            <person name="Gao M."/>
            <person name="Berry C."/>
            <person name="Yuan Z."/>
        </authorList>
    </citation>
    <scope>NUCLEOTIDE SEQUENCE [LARGE SCALE GENOMIC DNA]</scope>
    <source>
        <strain evidence="1 2">C3-41</strain>
    </source>
</reference>
<sequence length="69" mass="7798">MLQKINEIANSERLKTFAASAIQALYVIARVIDISNECNCCNRFLYFDNWQCVGPIILDVGIIQLIFGC</sequence>